<evidence type="ECO:0000256" key="3">
    <source>
        <dbReference type="ARBA" id="ARBA00023274"/>
    </source>
</evidence>
<keyword evidence="3" id="KW-0687">Ribonucleoprotein</keyword>
<name>A0A9N6WSB2_9CRUS</name>
<dbReference type="InterPro" id="IPR034704">
    <property type="entry name" value="Ribosomal_bL28/bL31-like_sf"/>
</dbReference>
<proteinExistence type="inferred from homology"/>
<comment type="similarity">
    <text evidence="1">Belongs to the bacterial ribosomal protein bL28 family.</text>
</comment>
<evidence type="ECO:0000256" key="4">
    <source>
        <dbReference type="ARBA" id="ARBA00035269"/>
    </source>
</evidence>
<dbReference type="AlphaFoldDB" id="A0A9N6WSB2"/>
<evidence type="ECO:0000256" key="1">
    <source>
        <dbReference type="ARBA" id="ARBA00008760"/>
    </source>
</evidence>
<accession>A0A9N6WSB2</accession>
<dbReference type="PANTHER" id="PTHR13528:SF2">
    <property type="entry name" value="LARGE RIBOSOMAL SUBUNIT PROTEIN BL28M"/>
    <property type="match status" value="1"/>
</dbReference>
<reference evidence="7" key="1">
    <citation type="submission" date="2021-04" db="EMBL/GenBank/DDBJ databases">
        <authorList>
            <person name="Cornetti L."/>
        </authorList>
    </citation>
    <scope>NUCLEOTIDE SEQUENCE</scope>
</reference>
<gene>
    <name evidence="7" type="primary">EOG090X0GHI</name>
</gene>
<dbReference type="PANTHER" id="PTHR13528">
    <property type="entry name" value="39S RIBOSOMAL PROTEIN L28, MITOCHONDRIAL"/>
    <property type="match status" value="1"/>
</dbReference>
<feature type="region of interest" description="Disordered" evidence="6">
    <location>
        <begin position="202"/>
        <end position="225"/>
    </location>
</feature>
<keyword evidence="2" id="KW-0689">Ribosomal protein</keyword>
<evidence type="ECO:0000256" key="6">
    <source>
        <dbReference type="SAM" id="MobiDB-lite"/>
    </source>
</evidence>
<dbReference type="GO" id="GO:0003735">
    <property type="term" value="F:structural constituent of ribosome"/>
    <property type="evidence" value="ECO:0007669"/>
    <property type="project" value="InterPro"/>
</dbReference>
<organism evidence="7">
    <name type="scientific">Evadne anonyx</name>
    <dbReference type="NCBI Taxonomy" id="141404"/>
    <lineage>
        <taxon>Eukaryota</taxon>
        <taxon>Metazoa</taxon>
        <taxon>Ecdysozoa</taxon>
        <taxon>Arthropoda</taxon>
        <taxon>Crustacea</taxon>
        <taxon>Branchiopoda</taxon>
        <taxon>Diplostraca</taxon>
        <taxon>Cladocera</taxon>
        <taxon>Onychopoda</taxon>
        <taxon>Podonidae</taxon>
        <taxon>Evadne</taxon>
    </lineage>
</organism>
<protein>
    <recommendedName>
        <fullName evidence="4">Large ribosomal subunit protein bL28m</fullName>
    </recommendedName>
    <alternativeName>
        <fullName evidence="5">39S ribosomal protein L28, mitochondrial</fullName>
    </alternativeName>
</protein>
<evidence type="ECO:0000313" key="7">
    <source>
        <dbReference type="EMBL" id="CAG4642875.1"/>
    </source>
</evidence>
<sequence length="279" mass="32519">MPLKFRSTVLDTLPVCYQQFFKQWKYAQPTAVHYQPEEGTWKRIPETGQVVPIQNKPLPLSYPAEFDQGLWGGEAVVKGFIKRHPLRRRVAHFWFPTLQKAVFHSEILDQHFEIVVTPRTLRLVDQHFGFDNYILETPPQDLKSLLGLKIKRTLLLALARKDFLPDNPSKRDWVYDKYKKHIIPEEEAEWYGLSLKEAIDKMKQAQTSESSETSNPGKHGRKLQLKQNLKAKECRPALNLNQGSVRNQSMRLNLQRRYPLGYAAPRFSGFLLRNSFFGT</sequence>
<evidence type="ECO:0000256" key="2">
    <source>
        <dbReference type="ARBA" id="ARBA00022980"/>
    </source>
</evidence>
<dbReference type="EMBL" id="OC986220">
    <property type="protein sequence ID" value="CAG4642875.1"/>
    <property type="molecule type" value="Genomic_DNA"/>
</dbReference>
<dbReference type="GO" id="GO:0005762">
    <property type="term" value="C:mitochondrial large ribosomal subunit"/>
    <property type="evidence" value="ECO:0007669"/>
    <property type="project" value="TreeGrafter"/>
</dbReference>
<dbReference type="SUPFAM" id="SSF143800">
    <property type="entry name" value="L28p-like"/>
    <property type="match status" value="1"/>
</dbReference>
<dbReference type="InterPro" id="IPR026569">
    <property type="entry name" value="Ribosomal_bL28"/>
</dbReference>
<feature type="compositionally biased region" description="Polar residues" evidence="6">
    <location>
        <begin position="204"/>
        <end position="216"/>
    </location>
</feature>
<evidence type="ECO:0000256" key="5">
    <source>
        <dbReference type="ARBA" id="ARBA00035538"/>
    </source>
</evidence>